<dbReference type="SUPFAM" id="SSF50475">
    <property type="entry name" value="FMN-binding split barrel"/>
    <property type="match status" value="1"/>
</dbReference>
<dbReference type="InterPro" id="IPR012349">
    <property type="entry name" value="Split_barrel_FMN-bd"/>
</dbReference>
<dbReference type="InterPro" id="IPR024747">
    <property type="entry name" value="Pyridox_Oxase-rel"/>
</dbReference>
<evidence type="ECO:0000313" key="2">
    <source>
        <dbReference type="Proteomes" id="UP000321820"/>
    </source>
</evidence>
<evidence type="ECO:0000313" key="1">
    <source>
        <dbReference type="EMBL" id="QEE30415.1"/>
    </source>
</evidence>
<dbReference type="PANTHER" id="PTHR34071">
    <property type="entry name" value="5-NITROIMIDAZOLE ANTIBIOTICS RESISTANCE PROTEIN, NIMA-FAMILY-RELATED PROTEIN-RELATED"/>
    <property type="match status" value="1"/>
</dbReference>
<dbReference type="OrthoDB" id="116031at2"/>
<keyword evidence="2" id="KW-1185">Reference proteome</keyword>
<accession>A0A5B9EGZ7</accession>
<dbReference type="Proteomes" id="UP000321820">
    <property type="component" value="Chromosome"/>
</dbReference>
<organism evidence="1 2">
    <name type="scientific">Terriglobus albidus</name>
    <dbReference type="NCBI Taxonomy" id="1592106"/>
    <lineage>
        <taxon>Bacteria</taxon>
        <taxon>Pseudomonadati</taxon>
        <taxon>Acidobacteriota</taxon>
        <taxon>Terriglobia</taxon>
        <taxon>Terriglobales</taxon>
        <taxon>Acidobacteriaceae</taxon>
        <taxon>Terriglobus</taxon>
    </lineage>
</organism>
<dbReference type="KEGG" id="talb:FTW19_21975"/>
<gene>
    <name evidence="1" type="ORF">FTW19_21975</name>
</gene>
<reference evidence="1 2" key="1">
    <citation type="submission" date="2019-08" db="EMBL/GenBank/DDBJ databases">
        <title>Complete genome sequence of Terriglobus albidus strain ORNL.</title>
        <authorList>
            <person name="Podar M."/>
        </authorList>
    </citation>
    <scope>NUCLEOTIDE SEQUENCE [LARGE SCALE GENOMIC DNA]</scope>
    <source>
        <strain evidence="1 2">ORNL</strain>
    </source>
</reference>
<dbReference type="RefSeq" id="WP_147649721.1">
    <property type="nucleotide sequence ID" value="NZ_CP042806.1"/>
</dbReference>
<proteinExistence type="predicted"/>
<dbReference type="EMBL" id="CP042806">
    <property type="protein sequence ID" value="QEE30415.1"/>
    <property type="molecule type" value="Genomic_DNA"/>
</dbReference>
<sequence>MTERSQVRRVPKRAAYDAATIHAILDAAFLAHVGFVVEGQPFVIPTLYGRRDDKLYLHGSSVSRMLRESGKGIPLCITVTLVDALVLARSAFHHSMNYRSVVAFGNARLVDDAEQKNEALRLISDHLLAGRWDEVRPPTAQELKATAVLEFTIEEASAKTRSGFPVDDEEDYALPVWAGILPLPVIPQAPIADPQLPADIAVSASITDRSSR</sequence>
<dbReference type="AlphaFoldDB" id="A0A5B9EGZ7"/>
<dbReference type="Gene3D" id="2.30.110.10">
    <property type="entry name" value="Electron Transport, Fmn-binding Protein, Chain A"/>
    <property type="match status" value="1"/>
</dbReference>
<dbReference type="PANTHER" id="PTHR34071:SF2">
    <property type="entry name" value="FLAVIN-NUCLEOTIDE-BINDING PROTEIN"/>
    <property type="match status" value="1"/>
</dbReference>
<name>A0A5B9EGZ7_9BACT</name>
<protein>
    <submittedName>
        <fullName evidence="1">Pyridoxamine 5'-phosphate oxidase family protein</fullName>
    </submittedName>
</protein>
<dbReference type="Pfam" id="PF12900">
    <property type="entry name" value="Pyridox_ox_2"/>
    <property type="match status" value="1"/>
</dbReference>